<keyword evidence="2" id="KW-0902">Two-component regulatory system</keyword>
<proteinExistence type="predicted"/>
<dbReference type="Pfam" id="PF00072">
    <property type="entry name" value="Response_reg"/>
    <property type="match status" value="1"/>
</dbReference>
<name>A0A3B1DJ66_9ZZZZ</name>
<evidence type="ECO:0000256" key="1">
    <source>
        <dbReference type="ARBA" id="ARBA00022553"/>
    </source>
</evidence>
<evidence type="ECO:0000256" key="2">
    <source>
        <dbReference type="ARBA" id="ARBA00023012"/>
    </source>
</evidence>
<dbReference type="Gene3D" id="3.40.50.2300">
    <property type="match status" value="1"/>
</dbReference>
<dbReference type="SUPFAM" id="SSF52172">
    <property type="entry name" value="CheY-like"/>
    <property type="match status" value="1"/>
</dbReference>
<feature type="domain" description="Response regulatory" evidence="6">
    <location>
        <begin position="14"/>
        <end position="130"/>
    </location>
</feature>
<evidence type="ECO:0000256" key="4">
    <source>
        <dbReference type="ARBA" id="ARBA00023125"/>
    </source>
</evidence>
<feature type="non-terminal residue" evidence="7">
    <location>
        <position position="1"/>
    </location>
</feature>
<dbReference type="PANTHER" id="PTHR44591:SF3">
    <property type="entry name" value="RESPONSE REGULATORY DOMAIN-CONTAINING PROTEIN"/>
    <property type="match status" value="1"/>
</dbReference>
<evidence type="ECO:0000313" key="7">
    <source>
        <dbReference type="EMBL" id="VAX42479.1"/>
    </source>
</evidence>
<dbReference type="FunFam" id="3.40.50.2300:FF:000001">
    <property type="entry name" value="DNA-binding response regulator PhoB"/>
    <property type="match status" value="1"/>
</dbReference>
<dbReference type="InterPro" id="IPR050595">
    <property type="entry name" value="Bact_response_regulator"/>
</dbReference>
<evidence type="ECO:0000256" key="5">
    <source>
        <dbReference type="ARBA" id="ARBA00023163"/>
    </source>
</evidence>
<dbReference type="PANTHER" id="PTHR44591">
    <property type="entry name" value="STRESS RESPONSE REGULATOR PROTEIN 1"/>
    <property type="match status" value="1"/>
</dbReference>
<dbReference type="InterPro" id="IPR001789">
    <property type="entry name" value="Sig_transdc_resp-reg_receiver"/>
</dbReference>
<keyword evidence="4" id="KW-0238">DNA-binding</keyword>
<dbReference type="EMBL" id="UOGK01000698">
    <property type="protein sequence ID" value="VAX42479.1"/>
    <property type="molecule type" value="Genomic_DNA"/>
</dbReference>
<keyword evidence="1" id="KW-0597">Phosphoprotein</keyword>
<sequence>DGSESPSDGLEQAGVLVVDDNEQNLELLQAYLDDLGCTIRTARDGVEAMAAIEAVVPDLVLLDVMMPRMSGFQVCERIKASPRTRDVPVIMVTALNEVGDVERAVEAGADDFLTKPVNRLELLTRVRSLLRVRTLKHQLDSTLDELRRYRGE</sequence>
<protein>
    <recommendedName>
        <fullName evidence="6">Response regulatory domain-containing protein</fullName>
    </recommendedName>
</protein>
<evidence type="ECO:0000259" key="6">
    <source>
        <dbReference type="PROSITE" id="PS50110"/>
    </source>
</evidence>
<reference evidence="7" key="1">
    <citation type="submission" date="2018-06" db="EMBL/GenBank/DDBJ databases">
        <authorList>
            <person name="Zhirakovskaya E."/>
        </authorList>
    </citation>
    <scope>NUCLEOTIDE SEQUENCE</scope>
</reference>
<organism evidence="7">
    <name type="scientific">hydrothermal vent metagenome</name>
    <dbReference type="NCBI Taxonomy" id="652676"/>
    <lineage>
        <taxon>unclassified sequences</taxon>
        <taxon>metagenomes</taxon>
        <taxon>ecological metagenomes</taxon>
    </lineage>
</organism>
<evidence type="ECO:0000256" key="3">
    <source>
        <dbReference type="ARBA" id="ARBA00023015"/>
    </source>
</evidence>
<keyword evidence="3" id="KW-0805">Transcription regulation</keyword>
<dbReference type="GO" id="GO:0000160">
    <property type="term" value="P:phosphorelay signal transduction system"/>
    <property type="evidence" value="ECO:0007669"/>
    <property type="project" value="UniProtKB-KW"/>
</dbReference>
<dbReference type="PROSITE" id="PS50110">
    <property type="entry name" value="RESPONSE_REGULATORY"/>
    <property type="match status" value="1"/>
</dbReference>
<dbReference type="InterPro" id="IPR011006">
    <property type="entry name" value="CheY-like_superfamily"/>
</dbReference>
<dbReference type="SMART" id="SM00448">
    <property type="entry name" value="REC"/>
    <property type="match status" value="1"/>
</dbReference>
<dbReference type="GO" id="GO:0003677">
    <property type="term" value="F:DNA binding"/>
    <property type="evidence" value="ECO:0007669"/>
    <property type="project" value="UniProtKB-KW"/>
</dbReference>
<accession>A0A3B1DJ66</accession>
<dbReference type="AlphaFoldDB" id="A0A3B1DJ66"/>
<gene>
    <name evidence="7" type="ORF">MNBD_PLANCTO03-2087</name>
</gene>
<keyword evidence="5" id="KW-0804">Transcription</keyword>